<keyword evidence="5" id="KW-0460">Magnesium</keyword>
<dbReference type="SUPFAM" id="SSF55811">
    <property type="entry name" value="Nudix"/>
    <property type="match status" value="1"/>
</dbReference>
<dbReference type="InterPro" id="IPR016181">
    <property type="entry name" value="Acyl_CoA_acyltransferase"/>
</dbReference>
<evidence type="ECO:0008006" key="11">
    <source>
        <dbReference type="Google" id="ProtNLM"/>
    </source>
</evidence>
<keyword evidence="4" id="KW-0378">Hydrolase</keyword>
<dbReference type="Pfam" id="PF13508">
    <property type="entry name" value="Acetyltransf_7"/>
    <property type="match status" value="1"/>
</dbReference>
<evidence type="ECO:0000259" key="7">
    <source>
        <dbReference type="PROSITE" id="PS51186"/>
    </source>
</evidence>
<dbReference type="PROSITE" id="PS51462">
    <property type="entry name" value="NUDIX"/>
    <property type="match status" value="1"/>
</dbReference>
<dbReference type="Gene3D" id="3.40.630.30">
    <property type="match status" value="1"/>
</dbReference>
<dbReference type="PANTHER" id="PTHR12318">
    <property type="entry name" value="TESTOSTERONE-REGULATED PROTEIN RP2"/>
    <property type="match status" value="1"/>
</dbReference>
<feature type="domain" description="N-acetyltransferase" evidence="7">
    <location>
        <begin position="5"/>
        <end position="171"/>
    </location>
</feature>
<proteinExistence type="predicted"/>
<evidence type="ECO:0000313" key="10">
    <source>
        <dbReference type="Proteomes" id="UP001499938"/>
    </source>
</evidence>
<organism evidence="9 10">
    <name type="scientific">Nostocoides veronense</name>
    <dbReference type="NCBI Taxonomy" id="330836"/>
    <lineage>
        <taxon>Bacteria</taxon>
        <taxon>Bacillati</taxon>
        <taxon>Actinomycetota</taxon>
        <taxon>Actinomycetes</taxon>
        <taxon>Micrococcales</taxon>
        <taxon>Intrasporangiaceae</taxon>
        <taxon>Nostocoides</taxon>
    </lineage>
</organism>
<dbReference type="InterPro" id="IPR000182">
    <property type="entry name" value="GNAT_dom"/>
</dbReference>
<dbReference type="PANTHER" id="PTHR12318:SF0">
    <property type="entry name" value="ACYL-COENZYME A DIPHOSPHATASE NUDT19"/>
    <property type="match status" value="1"/>
</dbReference>
<dbReference type="InterPro" id="IPR039121">
    <property type="entry name" value="NUDT19"/>
</dbReference>
<evidence type="ECO:0000256" key="5">
    <source>
        <dbReference type="ARBA" id="ARBA00022842"/>
    </source>
</evidence>
<comment type="cofactor">
    <cofactor evidence="2">
        <name>Mg(2+)</name>
        <dbReference type="ChEBI" id="CHEBI:18420"/>
    </cofactor>
</comment>
<keyword evidence="6" id="KW-0464">Manganese</keyword>
<sequence>MLRFTAIRYADAADLELIEDIERAADIRFATLSAARGISYDEWPGPGASAAERASGPGFLLVAGQPAVGFAHVLDVGGHLVLEQLSVRPEVGRLGLGTALLRAAMGVAMDAGHDLLLLRTFAEVAWNGPFYAGHGFTEVPDPTWLAPLIAAEERDGLSRWGRRITMARPLRDEPLPRPAVSVIPLRDGAAGLEAFVQYRVGTMDFAANAVVFPGGRIDAADRLARVDVSDELLREHVSAWRATDVGSVADDAVSAARTLLATGLREVREEAAAELDPSRLVPWDNWVTPIGVPKRFDVYFFIVPVSAGEEASWRHTTTEAHDSRWIRVADLAAVTDRGEALLLPPTRAIVDELASLGDLASVLALRPVIRPVRHDLDVRRPRPSR</sequence>
<dbReference type="InterPro" id="IPR000086">
    <property type="entry name" value="NUDIX_hydrolase_dom"/>
</dbReference>
<gene>
    <name evidence="9" type="ORF">GCM10009811_10270</name>
</gene>
<dbReference type="RefSeq" id="WP_344082176.1">
    <property type="nucleotide sequence ID" value="NZ_BAAAPO010000016.1"/>
</dbReference>
<accession>A0ABP4XLG6</accession>
<evidence type="ECO:0000256" key="6">
    <source>
        <dbReference type="ARBA" id="ARBA00023211"/>
    </source>
</evidence>
<comment type="caution">
    <text evidence="9">The sequence shown here is derived from an EMBL/GenBank/DDBJ whole genome shotgun (WGS) entry which is preliminary data.</text>
</comment>
<evidence type="ECO:0000256" key="1">
    <source>
        <dbReference type="ARBA" id="ARBA00001936"/>
    </source>
</evidence>
<dbReference type="Gene3D" id="3.90.79.10">
    <property type="entry name" value="Nucleoside Triphosphate Pyrophosphohydrolase"/>
    <property type="match status" value="2"/>
</dbReference>
<dbReference type="Proteomes" id="UP001499938">
    <property type="component" value="Unassembled WGS sequence"/>
</dbReference>
<dbReference type="SUPFAM" id="SSF55729">
    <property type="entry name" value="Acyl-CoA N-acyltransferases (Nat)"/>
    <property type="match status" value="1"/>
</dbReference>
<evidence type="ECO:0000256" key="3">
    <source>
        <dbReference type="ARBA" id="ARBA00022723"/>
    </source>
</evidence>
<reference evidence="10" key="1">
    <citation type="journal article" date="2019" name="Int. J. Syst. Evol. Microbiol.">
        <title>The Global Catalogue of Microorganisms (GCM) 10K type strain sequencing project: providing services to taxonomists for standard genome sequencing and annotation.</title>
        <authorList>
            <consortium name="The Broad Institute Genomics Platform"/>
            <consortium name="The Broad Institute Genome Sequencing Center for Infectious Disease"/>
            <person name="Wu L."/>
            <person name="Ma J."/>
        </authorList>
    </citation>
    <scope>NUCLEOTIDE SEQUENCE [LARGE SCALE GENOMIC DNA]</scope>
    <source>
        <strain evidence="10">JCM 15592</strain>
    </source>
</reference>
<dbReference type="EMBL" id="BAAAPO010000016">
    <property type="protein sequence ID" value="GAA1787111.1"/>
    <property type="molecule type" value="Genomic_DNA"/>
</dbReference>
<name>A0ABP4XLG6_9MICO</name>
<evidence type="ECO:0000259" key="8">
    <source>
        <dbReference type="PROSITE" id="PS51462"/>
    </source>
</evidence>
<keyword evidence="3" id="KW-0479">Metal-binding</keyword>
<dbReference type="PROSITE" id="PS51186">
    <property type="entry name" value="GNAT"/>
    <property type="match status" value="1"/>
</dbReference>
<dbReference type="InterPro" id="IPR015797">
    <property type="entry name" value="NUDIX_hydrolase-like_dom_sf"/>
</dbReference>
<evidence type="ECO:0000313" key="9">
    <source>
        <dbReference type="EMBL" id="GAA1787111.1"/>
    </source>
</evidence>
<evidence type="ECO:0000256" key="2">
    <source>
        <dbReference type="ARBA" id="ARBA00001946"/>
    </source>
</evidence>
<evidence type="ECO:0000256" key="4">
    <source>
        <dbReference type="ARBA" id="ARBA00022801"/>
    </source>
</evidence>
<dbReference type="CDD" id="cd04301">
    <property type="entry name" value="NAT_SF"/>
    <property type="match status" value="1"/>
</dbReference>
<keyword evidence="10" id="KW-1185">Reference proteome</keyword>
<dbReference type="CDD" id="cd18870">
    <property type="entry name" value="NUDIX_AcylCoAdiphos_Nudt19"/>
    <property type="match status" value="1"/>
</dbReference>
<feature type="domain" description="Nudix hydrolase" evidence="8">
    <location>
        <begin position="175"/>
        <end position="348"/>
    </location>
</feature>
<comment type="cofactor">
    <cofactor evidence="1">
        <name>Mn(2+)</name>
        <dbReference type="ChEBI" id="CHEBI:29035"/>
    </cofactor>
</comment>
<protein>
    <recommendedName>
        <fullName evidence="11">GNAT family N-acetyltransferase</fullName>
    </recommendedName>
</protein>